<evidence type="ECO:0000313" key="2">
    <source>
        <dbReference type="EMBL" id="SVD27156.1"/>
    </source>
</evidence>
<evidence type="ECO:0000256" key="1">
    <source>
        <dbReference type="ARBA" id="ARBA00022729"/>
    </source>
</evidence>
<dbReference type="EMBL" id="UINC01140169">
    <property type="protein sequence ID" value="SVD27156.1"/>
    <property type="molecule type" value="Genomic_DNA"/>
</dbReference>
<dbReference type="AlphaFoldDB" id="A0A382TYM0"/>
<dbReference type="Pfam" id="PF08139">
    <property type="entry name" value="LPAM_1"/>
    <property type="match status" value="1"/>
</dbReference>
<proteinExistence type="predicted"/>
<organism evidence="2">
    <name type="scientific">marine metagenome</name>
    <dbReference type="NCBI Taxonomy" id="408172"/>
    <lineage>
        <taxon>unclassified sequences</taxon>
        <taxon>metagenomes</taxon>
        <taxon>ecological metagenomes</taxon>
    </lineage>
</organism>
<sequence>MKKILLPISLIVMVSGCVSNPSALSDEVKSDEEES</sequence>
<gene>
    <name evidence="2" type="ORF">METZ01_LOCUS380010</name>
</gene>
<name>A0A382TYM0_9ZZZZ</name>
<feature type="non-terminal residue" evidence="2">
    <location>
        <position position="35"/>
    </location>
</feature>
<reference evidence="2" key="1">
    <citation type="submission" date="2018-05" db="EMBL/GenBank/DDBJ databases">
        <authorList>
            <person name="Lanie J.A."/>
            <person name="Ng W.-L."/>
            <person name="Kazmierczak K.M."/>
            <person name="Andrzejewski T.M."/>
            <person name="Davidsen T.M."/>
            <person name="Wayne K.J."/>
            <person name="Tettelin H."/>
            <person name="Glass J.I."/>
            <person name="Rusch D."/>
            <person name="Podicherti R."/>
            <person name="Tsui H.-C.T."/>
            <person name="Winkler M.E."/>
        </authorList>
    </citation>
    <scope>NUCLEOTIDE SEQUENCE</scope>
</reference>
<dbReference type="PROSITE" id="PS51257">
    <property type="entry name" value="PROKAR_LIPOPROTEIN"/>
    <property type="match status" value="1"/>
</dbReference>
<dbReference type="InterPro" id="IPR012640">
    <property type="entry name" value="Membr_lipoprot_lipid_attach_CS"/>
</dbReference>
<keyword evidence="1" id="KW-0732">Signal</keyword>
<accession>A0A382TYM0</accession>
<protein>
    <submittedName>
        <fullName evidence="2">Uncharacterized protein</fullName>
    </submittedName>
</protein>